<keyword evidence="1" id="KW-0472">Membrane</keyword>
<dbReference type="InterPro" id="IPR000727">
    <property type="entry name" value="T_SNARE_dom"/>
</dbReference>
<protein>
    <submittedName>
        <fullName evidence="3">Member of the syntaxin family of t-SNARE</fullName>
    </submittedName>
</protein>
<dbReference type="PROSITE" id="PS50192">
    <property type="entry name" value="T_SNARE"/>
    <property type="match status" value="1"/>
</dbReference>
<dbReference type="SUPFAM" id="SSF58038">
    <property type="entry name" value="SNARE fusion complex"/>
    <property type="match status" value="1"/>
</dbReference>
<sequence>MAETTYHQEHQKKIGEQNVLLDQIHNSVMNTRHYAVQIGDELQQQDGMLNDLHQDIQRTTDESRRQNRNVIQLLRESESRGFYSVVIFLVVVLVILLMI</sequence>
<keyword evidence="4" id="KW-1185">Reference proteome</keyword>
<organism evidence="3 4">
    <name type="scientific">Strigomonas culicis</name>
    <dbReference type="NCBI Taxonomy" id="28005"/>
    <lineage>
        <taxon>Eukaryota</taxon>
        <taxon>Discoba</taxon>
        <taxon>Euglenozoa</taxon>
        <taxon>Kinetoplastea</taxon>
        <taxon>Metakinetoplastina</taxon>
        <taxon>Trypanosomatida</taxon>
        <taxon>Trypanosomatidae</taxon>
        <taxon>Strigomonadinae</taxon>
        <taxon>Strigomonas</taxon>
    </lineage>
</organism>
<proteinExistence type="predicted"/>
<evidence type="ECO:0000313" key="4">
    <source>
        <dbReference type="Proteomes" id="UP000015354"/>
    </source>
</evidence>
<evidence type="ECO:0000259" key="2">
    <source>
        <dbReference type="PROSITE" id="PS50192"/>
    </source>
</evidence>
<reference evidence="3 4" key="1">
    <citation type="journal article" date="2013" name="PLoS ONE">
        <title>Predicting the Proteins of Angomonas deanei, Strigomonas culicis and Their Respective Endosymbionts Reveals New Aspects of the Trypanosomatidae Family.</title>
        <authorList>
            <person name="Motta M.C."/>
            <person name="Martins A.C."/>
            <person name="de Souza S.S."/>
            <person name="Catta-Preta C.M."/>
            <person name="Silva R."/>
            <person name="Klein C.C."/>
            <person name="de Almeida L.G."/>
            <person name="de Lima Cunha O."/>
            <person name="Ciapina L.P."/>
            <person name="Brocchi M."/>
            <person name="Colabardini A.C."/>
            <person name="de Araujo Lima B."/>
            <person name="Machado C.R."/>
            <person name="de Almeida Soares C.M."/>
            <person name="Probst C.M."/>
            <person name="de Menezes C.B."/>
            <person name="Thompson C.E."/>
            <person name="Bartholomeu D.C."/>
            <person name="Gradia D.F."/>
            <person name="Pavoni D.P."/>
            <person name="Grisard E.C."/>
            <person name="Fantinatti-Garboggini F."/>
            <person name="Marchini F.K."/>
            <person name="Rodrigues-Luiz G.F."/>
            <person name="Wagner G."/>
            <person name="Goldman G.H."/>
            <person name="Fietto J.L."/>
            <person name="Elias M.C."/>
            <person name="Goldman M.H."/>
            <person name="Sagot M.F."/>
            <person name="Pereira M."/>
            <person name="Stoco P.H."/>
            <person name="de Mendonca-Neto R.P."/>
            <person name="Teixeira S.M."/>
            <person name="Maciel T.E."/>
            <person name="de Oliveira Mendes T.A."/>
            <person name="Urmenyi T.P."/>
            <person name="de Souza W."/>
            <person name="Schenkman S."/>
            <person name="de Vasconcelos A.T."/>
        </authorList>
    </citation>
    <scope>NUCLEOTIDE SEQUENCE [LARGE SCALE GENOMIC DNA]</scope>
</reference>
<dbReference type="Gene3D" id="1.20.5.110">
    <property type="match status" value="1"/>
</dbReference>
<name>S9VI74_9TRYP</name>
<dbReference type="CDD" id="cd15841">
    <property type="entry name" value="SNARE_Qc"/>
    <property type="match status" value="1"/>
</dbReference>
<dbReference type="EMBL" id="ATMH01006077">
    <property type="protein sequence ID" value="EPY26791.1"/>
    <property type="molecule type" value="Genomic_DNA"/>
</dbReference>
<dbReference type="Proteomes" id="UP000015354">
    <property type="component" value="Unassembled WGS sequence"/>
</dbReference>
<dbReference type="AlphaFoldDB" id="S9VI74"/>
<comment type="caution">
    <text evidence="3">The sequence shown here is derived from an EMBL/GenBank/DDBJ whole genome shotgun (WGS) entry which is preliminary data.</text>
</comment>
<keyword evidence="1" id="KW-1133">Transmembrane helix</keyword>
<feature type="transmembrane region" description="Helical" evidence="1">
    <location>
        <begin position="81"/>
        <end position="98"/>
    </location>
</feature>
<evidence type="ECO:0000256" key="1">
    <source>
        <dbReference type="SAM" id="Phobius"/>
    </source>
</evidence>
<accession>S9VI74</accession>
<gene>
    <name evidence="3" type="ORF">STCU_06077</name>
</gene>
<feature type="domain" description="T-SNARE coiled-coil homology" evidence="2">
    <location>
        <begin position="11"/>
        <end position="73"/>
    </location>
</feature>
<keyword evidence="1" id="KW-0812">Transmembrane</keyword>
<dbReference type="OrthoDB" id="261831at2759"/>
<evidence type="ECO:0000313" key="3">
    <source>
        <dbReference type="EMBL" id="EPY26791.1"/>
    </source>
</evidence>